<dbReference type="InterPro" id="IPR007351">
    <property type="entry name" value="YjbR"/>
</dbReference>
<dbReference type="PANTHER" id="PTHR35145:SF1">
    <property type="entry name" value="CYTOPLASMIC PROTEIN"/>
    <property type="match status" value="1"/>
</dbReference>
<dbReference type="SUPFAM" id="SSF142906">
    <property type="entry name" value="YjbR-like"/>
    <property type="match status" value="1"/>
</dbReference>
<sequence>MDGIALQDIARTRAEELPAAEISQPFGPEYDVAKVVGRMFLLLTEVRGVPVVVLKAEPRDSEALRQNHPDITPGYHMNKRHWITLEPGGGLDAEFVRELVTDSYLLVVDGLPRAKRPVDPDAFLASGSGPG</sequence>
<dbReference type="EMBL" id="JAGIOD010000001">
    <property type="protein sequence ID" value="MBP2382336.1"/>
    <property type="molecule type" value="Genomic_DNA"/>
</dbReference>
<name>A0ABS4X1S7_9MICO</name>
<dbReference type="InterPro" id="IPR058532">
    <property type="entry name" value="YjbR/MT2646/Rv2570-like"/>
</dbReference>
<dbReference type="RefSeq" id="WP_209902120.1">
    <property type="nucleotide sequence ID" value="NZ_BAAAJW010000003.1"/>
</dbReference>
<comment type="caution">
    <text evidence="1">The sequence shown here is derived from an EMBL/GenBank/DDBJ whole genome shotgun (WGS) entry which is preliminary data.</text>
</comment>
<dbReference type="Proteomes" id="UP001519290">
    <property type="component" value="Unassembled WGS sequence"/>
</dbReference>
<keyword evidence="1" id="KW-0238">DNA-binding</keyword>
<evidence type="ECO:0000313" key="2">
    <source>
        <dbReference type="Proteomes" id="UP001519290"/>
    </source>
</evidence>
<dbReference type="GO" id="GO:0003677">
    <property type="term" value="F:DNA binding"/>
    <property type="evidence" value="ECO:0007669"/>
    <property type="project" value="UniProtKB-KW"/>
</dbReference>
<keyword evidence="2" id="KW-1185">Reference proteome</keyword>
<dbReference type="InterPro" id="IPR038056">
    <property type="entry name" value="YjbR-like_sf"/>
</dbReference>
<gene>
    <name evidence="1" type="ORF">JOF43_002293</name>
</gene>
<dbReference type="PANTHER" id="PTHR35145">
    <property type="entry name" value="CYTOPLASMIC PROTEIN-RELATED"/>
    <property type="match status" value="1"/>
</dbReference>
<reference evidence="1 2" key="1">
    <citation type="submission" date="2021-03" db="EMBL/GenBank/DDBJ databases">
        <title>Sequencing the genomes of 1000 actinobacteria strains.</title>
        <authorList>
            <person name="Klenk H.-P."/>
        </authorList>
    </citation>
    <scope>NUCLEOTIDE SEQUENCE [LARGE SCALE GENOMIC DNA]</scope>
    <source>
        <strain evidence="1 2">DSM 14566</strain>
    </source>
</reference>
<organism evidence="1 2">
    <name type="scientific">Brachybacterium sacelli</name>
    <dbReference type="NCBI Taxonomy" id="173364"/>
    <lineage>
        <taxon>Bacteria</taxon>
        <taxon>Bacillati</taxon>
        <taxon>Actinomycetota</taxon>
        <taxon>Actinomycetes</taxon>
        <taxon>Micrococcales</taxon>
        <taxon>Dermabacteraceae</taxon>
        <taxon>Brachybacterium</taxon>
    </lineage>
</organism>
<evidence type="ECO:0000313" key="1">
    <source>
        <dbReference type="EMBL" id="MBP2382336.1"/>
    </source>
</evidence>
<proteinExistence type="predicted"/>
<protein>
    <submittedName>
        <fullName evidence="1">DNA-binding protein (MmcQ/YjbR family)</fullName>
    </submittedName>
</protein>
<dbReference type="Gene3D" id="3.90.1150.30">
    <property type="match status" value="1"/>
</dbReference>
<dbReference type="Pfam" id="PF04237">
    <property type="entry name" value="YjbR"/>
    <property type="match status" value="1"/>
</dbReference>
<accession>A0ABS4X1S7</accession>